<gene>
    <name evidence="1" type="ORF">Mth01_57480</name>
</gene>
<accession>A0A8J3REZ3</accession>
<dbReference type="RefSeq" id="WP_204019123.1">
    <property type="nucleotide sequence ID" value="NZ_BOOG01000099.1"/>
</dbReference>
<dbReference type="AlphaFoldDB" id="A0A8J3REZ3"/>
<protein>
    <submittedName>
        <fullName evidence="1">Uncharacterized protein</fullName>
    </submittedName>
</protein>
<dbReference type="Pfam" id="PF19760">
    <property type="entry name" value="DUF6247"/>
    <property type="match status" value="1"/>
</dbReference>
<proteinExistence type="predicted"/>
<dbReference type="Proteomes" id="UP000610966">
    <property type="component" value="Unassembled WGS sequence"/>
</dbReference>
<comment type="caution">
    <text evidence="1">The sequence shown here is derived from an EMBL/GenBank/DDBJ whole genome shotgun (WGS) entry which is preliminary data.</text>
</comment>
<keyword evidence="2" id="KW-1185">Reference proteome</keyword>
<evidence type="ECO:0000313" key="2">
    <source>
        <dbReference type="Proteomes" id="UP000610966"/>
    </source>
</evidence>
<evidence type="ECO:0000313" key="1">
    <source>
        <dbReference type="EMBL" id="GIH73495.1"/>
    </source>
</evidence>
<dbReference type="EMBL" id="BOOG01000099">
    <property type="protein sequence ID" value="GIH73495.1"/>
    <property type="molecule type" value="Genomic_DNA"/>
</dbReference>
<sequence>MSAQPVHDLRYSPKAILQSLPEQYRQEFLTQYWKALEDAREPGEYHRVHDVLHLWWLSSLALADPDYEASLQEVLNGTAITVPIEAAIPDYEERLARVRAQRGR</sequence>
<organism evidence="1 2">
    <name type="scientific">Sphaerimonospora thailandensis</name>
    <dbReference type="NCBI Taxonomy" id="795644"/>
    <lineage>
        <taxon>Bacteria</taxon>
        <taxon>Bacillati</taxon>
        <taxon>Actinomycetota</taxon>
        <taxon>Actinomycetes</taxon>
        <taxon>Streptosporangiales</taxon>
        <taxon>Streptosporangiaceae</taxon>
        <taxon>Sphaerimonospora</taxon>
    </lineage>
</organism>
<reference evidence="1" key="1">
    <citation type="submission" date="2021-01" db="EMBL/GenBank/DDBJ databases">
        <title>Whole genome shotgun sequence of Sphaerimonospora thailandensis NBRC 107569.</title>
        <authorList>
            <person name="Komaki H."/>
            <person name="Tamura T."/>
        </authorList>
    </citation>
    <scope>NUCLEOTIDE SEQUENCE</scope>
    <source>
        <strain evidence="1">NBRC 107569</strain>
    </source>
</reference>
<dbReference type="InterPro" id="IPR046214">
    <property type="entry name" value="DUF6247"/>
</dbReference>
<name>A0A8J3REZ3_9ACTN</name>